<dbReference type="Pfam" id="PF03407">
    <property type="entry name" value="Nucleotid_trans"/>
    <property type="match status" value="1"/>
</dbReference>
<evidence type="ECO:0000313" key="3">
    <source>
        <dbReference type="EMBL" id="KAJ8452835.1"/>
    </source>
</evidence>
<accession>A0A9Q1QUL1</accession>
<dbReference type="AlphaFoldDB" id="A0A9Q1QUL1"/>
<keyword evidence="1" id="KW-0472">Membrane</keyword>
<dbReference type="OrthoDB" id="540503at2759"/>
<name>A0A9Q1QUL1_9CARY</name>
<dbReference type="Proteomes" id="UP001153076">
    <property type="component" value="Unassembled WGS sequence"/>
</dbReference>
<evidence type="ECO:0000259" key="2">
    <source>
        <dbReference type="Pfam" id="PF03407"/>
    </source>
</evidence>
<keyword evidence="4" id="KW-1185">Reference proteome</keyword>
<evidence type="ECO:0000313" key="4">
    <source>
        <dbReference type="Proteomes" id="UP001153076"/>
    </source>
</evidence>
<feature type="domain" description="Nucleotide-diphospho-sugar transferase" evidence="2">
    <location>
        <begin position="132"/>
        <end position="331"/>
    </location>
</feature>
<reference evidence="3" key="1">
    <citation type="submission" date="2022-04" db="EMBL/GenBank/DDBJ databases">
        <title>Carnegiea gigantea Genome sequencing and assembly v2.</title>
        <authorList>
            <person name="Copetti D."/>
            <person name="Sanderson M.J."/>
            <person name="Burquez A."/>
            <person name="Wojciechowski M.F."/>
        </authorList>
    </citation>
    <scope>NUCLEOTIDE SEQUENCE</scope>
    <source>
        <strain evidence="3">SGP5-SGP5p</strain>
        <tissue evidence="3">Aerial part</tissue>
    </source>
</reference>
<keyword evidence="1" id="KW-1133">Transmembrane helix</keyword>
<protein>
    <recommendedName>
        <fullName evidence="2">Nucleotide-diphospho-sugar transferase domain-containing protein</fullName>
    </recommendedName>
</protein>
<comment type="caution">
    <text evidence="3">The sequence shown here is derived from an EMBL/GenBank/DDBJ whole genome shotgun (WGS) entry which is preliminary data.</text>
</comment>
<dbReference type="InterPro" id="IPR044821">
    <property type="entry name" value="At1g28695/At4g15970-like"/>
</dbReference>
<sequence length="380" mass="43777">MEEEKRLIHMPLRSANSSARKASDFAKVQKIVMLFSILAVACLVTYFASFDVFGPPRLRLSSLYSIIQGSPPLSTGGQLVNDDYELRTLLEAASMADKTVILTTLNDAWAEPNSIFDYFLESFKTGNNTAPLLKHVLVICYDKKAYGRCLAALTHCYFFRSKQSAEMAHEAVFMSPAYVNMMWERLAFLEFILSIGYNFVFTDTDVMWLRDPFPQFLPDMDIQTSCDRFNGRPFDLDNFPNNGFSFVRSNSRTVRFYKYWITSRSRFPQLHDQDAFNKIKHEPPVKQMGLKIRFLDTDYFGGFCRPSKDFDKVCTMHANCCVGLDRKLVDLNITLLDWKRFMSERVAKWRVPRQCKLSWAKSRSLISVSNSYLDGPDADS</sequence>
<dbReference type="InterPro" id="IPR005069">
    <property type="entry name" value="Nucl-diP-sugar_transferase"/>
</dbReference>
<gene>
    <name evidence="3" type="ORF">Cgig2_014598</name>
</gene>
<keyword evidence="1" id="KW-0812">Transmembrane</keyword>
<evidence type="ECO:0000256" key="1">
    <source>
        <dbReference type="SAM" id="Phobius"/>
    </source>
</evidence>
<proteinExistence type="predicted"/>
<organism evidence="3 4">
    <name type="scientific">Carnegiea gigantea</name>
    <dbReference type="NCBI Taxonomy" id="171969"/>
    <lineage>
        <taxon>Eukaryota</taxon>
        <taxon>Viridiplantae</taxon>
        <taxon>Streptophyta</taxon>
        <taxon>Embryophyta</taxon>
        <taxon>Tracheophyta</taxon>
        <taxon>Spermatophyta</taxon>
        <taxon>Magnoliopsida</taxon>
        <taxon>eudicotyledons</taxon>
        <taxon>Gunneridae</taxon>
        <taxon>Pentapetalae</taxon>
        <taxon>Caryophyllales</taxon>
        <taxon>Cactineae</taxon>
        <taxon>Cactaceae</taxon>
        <taxon>Cactoideae</taxon>
        <taxon>Echinocereeae</taxon>
        <taxon>Carnegiea</taxon>
    </lineage>
</organism>
<dbReference type="PANTHER" id="PTHR46038">
    <property type="entry name" value="EXPRESSED PROTEIN-RELATED"/>
    <property type="match status" value="1"/>
</dbReference>
<dbReference type="EMBL" id="JAKOGI010000002">
    <property type="protein sequence ID" value="KAJ8452835.1"/>
    <property type="molecule type" value="Genomic_DNA"/>
</dbReference>
<dbReference type="PANTHER" id="PTHR46038:SF13">
    <property type="entry name" value="GLYCOSYLTRANSFERASE"/>
    <property type="match status" value="1"/>
</dbReference>
<feature type="transmembrane region" description="Helical" evidence="1">
    <location>
        <begin position="31"/>
        <end position="50"/>
    </location>
</feature>